<evidence type="ECO:0000259" key="4">
    <source>
        <dbReference type="PROSITE" id="PS50020"/>
    </source>
</evidence>
<evidence type="ECO:0000313" key="7">
    <source>
        <dbReference type="Proteomes" id="UP001152320"/>
    </source>
</evidence>
<evidence type="ECO:0000256" key="3">
    <source>
        <dbReference type="SAM" id="MobiDB-lite"/>
    </source>
</evidence>
<reference evidence="6" key="1">
    <citation type="submission" date="2021-10" db="EMBL/GenBank/DDBJ databases">
        <title>Tropical sea cucumber genome reveals ecological adaptation and Cuvierian tubules defense mechanism.</title>
        <authorList>
            <person name="Chen T."/>
        </authorList>
    </citation>
    <scope>NUCLEOTIDE SEQUENCE</scope>
    <source>
        <strain evidence="6">Nanhai2018</strain>
        <tissue evidence="6">Muscle</tissue>
    </source>
</reference>
<keyword evidence="7" id="KW-1185">Reference proteome</keyword>
<dbReference type="CDD" id="cd21433">
    <property type="entry name" value="SARAH_Sav"/>
    <property type="match status" value="1"/>
</dbReference>
<dbReference type="InterPro" id="IPR030030">
    <property type="entry name" value="Sav"/>
</dbReference>
<feature type="domain" description="WW" evidence="4">
    <location>
        <begin position="164"/>
        <end position="197"/>
    </location>
</feature>
<keyword evidence="2" id="KW-0677">Repeat</keyword>
<dbReference type="PROSITE" id="PS50020">
    <property type="entry name" value="WW_DOMAIN_2"/>
    <property type="match status" value="2"/>
</dbReference>
<dbReference type="GO" id="GO:0006915">
    <property type="term" value="P:apoptotic process"/>
    <property type="evidence" value="ECO:0007669"/>
    <property type="project" value="InterPro"/>
</dbReference>
<dbReference type="GO" id="GO:0060090">
    <property type="term" value="F:molecular adaptor activity"/>
    <property type="evidence" value="ECO:0007669"/>
    <property type="project" value="InterPro"/>
</dbReference>
<evidence type="ECO:0000259" key="5">
    <source>
        <dbReference type="PROSITE" id="PS50951"/>
    </source>
</evidence>
<feature type="region of interest" description="Disordered" evidence="3">
    <location>
        <begin position="86"/>
        <end position="127"/>
    </location>
</feature>
<evidence type="ECO:0000313" key="6">
    <source>
        <dbReference type="EMBL" id="KAJ8045159.1"/>
    </source>
</evidence>
<dbReference type="PANTHER" id="PTHR47522:SF2">
    <property type="entry name" value="PROTEIN SALVADOR HOMOLOG 1"/>
    <property type="match status" value="1"/>
</dbReference>
<dbReference type="CDD" id="cd00201">
    <property type="entry name" value="WW"/>
    <property type="match status" value="2"/>
</dbReference>
<dbReference type="Gene3D" id="2.20.70.10">
    <property type="match status" value="2"/>
</dbReference>
<dbReference type="GO" id="GO:0043065">
    <property type="term" value="P:positive regulation of apoptotic process"/>
    <property type="evidence" value="ECO:0007669"/>
    <property type="project" value="TreeGrafter"/>
</dbReference>
<keyword evidence="1" id="KW-0597">Phosphoprotein</keyword>
<dbReference type="InterPro" id="IPR001202">
    <property type="entry name" value="WW_dom"/>
</dbReference>
<dbReference type="AlphaFoldDB" id="A0A9Q1CID8"/>
<feature type="domain" description="SARAH" evidence="5">
    <location>
        <begin position="267"/>
        <end position="314"/>
    </location>
</feature>
<dbReference type="GO" id="GO:0035329">
    <property type="term" value="P:hippo signaling"/>
    <property type="evidence" value="ECO:0007669"/>
    <property type="project" value="InterPro"/>
</dbReference>
<dbReference type="FunFam" id="2.20.70.10:FF:000035">
    <property type="entry name" value="Salvador homolog 1 (Drosophila)"/>
    <property type="match status" value="1"/>
</dbReference>
<dbReference type="PANTHER" id="PTHR47522">
    <property type="entry name" value="SALVADOR FAMILY WW DOMAIN-CONTAINING PROTEIN 1"/>
    <property type="match status" value="1"/>
</dbReference>
<dbReference type="SUPFAM" id="SSF51045">
    <property type="entry name" value="WW domain"/>
    <property type="match status" value="2"/>
</dbReference>
<dbReference type="Pfam" id="PF00397">
    <property type="entry name" value="WW"/>
    <property type="match status" value="2"/>
</dbReference>
<name>A0A9Q1CID8_HOLLE</name>
<organism evidence="6 7">
    <name type="scientific">Holothuria leucospilota</name>
    <name type="common">Black long sea cucumber</name>
    <name type="synonym">Mertensiothuria leucospilota</name>
    <dbReference type="NCBI Taxonomy" id="206669"/>
    <lineage>
        <taxon>Eukaryota</taxon>
        <taxon>Metazoa</taxon>
        <taxon>Echinodermata</taxon>
        <taxon>Eleutherozoa</taxon>
        <taxon>Echinozoa</taxon>
        <taxon>Holothuroidea</taxon>
        <taxon>Aspidochirotacea</taxon>
        <taxon>Aspidochirotida</taxon>
        <taxon>Holothuriidae</taxon>
        <taxon>Holothuria</taxon>
    </lineage>
</organism>
<dbReference type="SMART" id="SM00456">
    <property type="entry name" value="WW"/>
    <property type="match status" value="2"/>
</dbReference>
<dbReference type="GO" id="GO:0005829">
    <property type="term" value="C:cytosol"/>
    <property type="evidence" value="ECO:0007669"/>
    <property type="project" value="TreeGrafter"/>
</dbReference>
<dbReference type="PROSITE" id="PS50951">
    <property type="entry name" value="SARAH"/>
    <property type="match status" value="1"/>
</dbReference>
<accession>A0A9Q1CID8</accession>
<gene>
    <name evidence="6" type="ORF">HOLleu_08104</name>
</gene>
<feature type="domain" description="WW" evidence="4">
    <location>
        <begin position="129"/>
        <end position="162"/>
    </location>
</feature>
<evidence type="ECO:0000256" key="2">
    <source>
        <dbReference type="ARBA" id="ARBA00022737"/>
    </source>
</evidence>
<protein>
    <submittedName>
        <fullName evidence="6">Protein salvador-like 1</fullName>
    </submittedName>
</protein>
<dbReference type="InterPro" id="IPR036020">
    <property type="entry name" value="WW_dom_sf"/>
</dbReference>
<feature type="region of interest" description="Disordered" evidence="3">
    <location>
        <begin position="1"/>
        <end position="28"/>
    </location>
</feature>
<dbReference type="OrthoDB" id="5339429at2759"/>
<dbReference type="EMBL" id="JAIZAY010000003">
    <property type="protein sequence ID" value="KAJ8045159.1"/>
    <property type="molecule type" value="Genomic_DNA"/>
</dbReference>
<proteinExistence type="predicted"/>
<comment type="caution">
    <text evidence="6">The sequence shown here is derived from an EMBL/GenBank/DDBJ whole genome shotgun (WGS) entry which is preliminary data.</text>
</comment>
<sequence length="329" mass="37996">MLRKKKPKPDSAKIPSEGVAGKYKKKGDNIISTVPRVHQPGPSRIPPINQQFYHNGHAHRDVPNASKNLNQGISNHYLVSGASGWHVEKERDTRQPVSPSSPPIMVQLSGVHSPNERPHRLDTGSPSELPLPVGWTVDWTIRGRKYYIDHNTKTTHWSHPLEKEGLPPGWEKIESQEHGVYYVDHNTKRAQYGHPNAPRIPRYDPAPPVPQNFPPHQNNNLPIPEMNRVGQPQVSVQTKVPANPYLYTEIPDWLGVYYTAAPEHDHKLKWDLFQLSELDAYQAMLTRLYKQDLESVVMRYEVFRQYLYREMDQRCKLRQPYAAQRQLQM</sequence>
<dbReference type="InterPro" id="IPR011524">
    <property type="entry name" value="SARAH_dom"/>
</dbReference>
<dbReference type="GO" id="GO:0008285">
    <property type="term" value="P:negative regulation of cell population proliferation"/>
    <property type="evidence" value="ECO:0007669"/>
    <property type="project" value="TreeGrafter"/>
</dbReference>
<dbReference type="Proteomes" id="UP001152320">
    <property type="component" value="Chromosome 3"/>
</dbReference>
<evidence type="ECO:0000256" key="1">
    <source>
        <dbReference type="ARBA" id="ARBA00022553"/>
    </source>
</evidence>